<dbReference type="InterPro" id="IPR035899">
    <property type="entry name" value="DBL_dom_sf"/>
</dbReference>
<dbReference type="CTD" id="35306"/>
<dbReference type="PROSITE" id="PS50003">
    <property type="entry name" value="PH_DOMAIN"/>
    <property type="match status" value="1"/>
</dbReference>
<comment type="subcellular location">
    <subcellularLocation>
        <location evidence="1">Cell projection</location>
        <location evidence="1">Lamellipodium</location>
    </subcellularLocation>
</comment>
<dbReference type="Gene3D" id="2.30.29.30">
    <property type="entry name" value="Pleckstrin-homology domain (PH domain)/Phosphotyrosine-binding domain (PTB)"/>
    <property type="match status" value="1"/>
</dbReference>
<dbReference type="PRINTS" id="PR00452">
    <property type="entry name" value="SH3DOMAIN"/>
</dbReference>
<proteinExistence type="predicted"/>
<dbReference type="Pfam" id="PF00621">
    <property type="entry name" value="RhoGEF"/>
    <property type="match status" value="1"/>
</dbReference>
<sequence length="1042" mass="117737">MSKPETPKFVTALFSFKGKNNDELCFKKGDVITITQTDEGGWWEGTLHDKTGWFPSNYVKECRVPENSVSTMKATEKVLQESPVHQKLNCDIVLKDLVDSERVNVAELQGLINSFLHPLESANILNKEEYKQLLGNVHEVLEVHQRLLSNLEATMTQDSRVGNLFLTLAPKLKSIHTMYCRNHPKAVCILDRYRDELNDFMERSGAISPGILVLTTGLSKPFRRLDKYSAMLQELERYTERNHPDRGDTQRSIAVYREIADRCASIRKQRELALQVLTSGIKGWEGEELSSLGEILYVGSVTLASGTTGLDRRDRYFVLFPTTLLVLSASPRMSSFVYEGKLPLTGITITQVEDTDEIRNAFEITGPMIESILVLCGTKEDQQRWIELLIQEQTTNNSLVKSSTTSRVSYSLPPYARLSRYFAKLVRQKIIRPELLKKLLYLQYVLRPDMSNVKMRRTNITTYVLHPMQTNSQDSCSHNYSASFESNKISTGQSFVGTTMLRKSTLTLNVKYAIADIDLSTVGITKGSSSTELISTEKDTRGEISKSLPLVSIGSSITAGFANNNNNVNTVSVVDEQLACRSRFTNLAHSFPIGCNFHQDTFGETKKHIDVAAAIKCWKSKEFTDEQPIMINSVHHPSVPVCNSNIIENCCQANVISVGSSDSGMAESYRLNSSEINSSCKSCTCIENKYSIEHPIRIYSDESENDENNFEYQCVCTSPFGSTPRDSAHLSDSSKHNDNTLDPPTCETASTIVYNSDHAFTTNKIQTKENVLSNKYEHTMQRRFTQPIPYTHQSIVRKVGRKAIQPTRPVENDYNGTHQIYTSGLYAHWWLKKSIPFSGCSDQGKLPWHGCLFFPTCLISVFACVTTNWICSQQSGKQQQQQTQQQQRQSQQHRSVTEHCVSLGIRTPWSIASLRPAPPFYSFKVFDERQFEEDAIILKVIEAYCLSVNARFTVHSGESTSMLEYDSHKMRDRTSLMHNRGNWDFCSNRTLSETVRTLKNQMTDLQSQMSLLTKQLDEERRSRLSLAATVKRSIGVVDGSVP</sequence>
<dbReference type="RefSeq" id="XP_048264871.1">
    <property type="nucleotide sequence ID" value="XM_048408914.1"/>
</dbReference>
<dbReference type="SMART" id="SM00326">
    <property type="entry name" value="SH3"/>
    <property type="match status" value="1"/>
</dbReference>
<evidence type="ECO:0000256" key="6">
    <source>
        <dbReference type="SAM" id="Coils"/>
    </source>
</evidence>
<gene>
    <name evidence="11" type="primary">LOC100642627</name>
</gene>
<evidence type="ECO:0000313" key="11">
    <source>
        <dbReference type="RefSeq" id="XP_048264871.1"/>
    </source>
</evidence>
<protein>
    <submittedName>
        <fullName evidence="11">Rho guanine nucleotide exchange factor 7 isoform X3</fullName>
    </submittedName>
</protein>
<dbReference type="Pfam" id="PF00169">
    <property type="entry name" value="PH"/>
    <property type="match status" value="1"/>
</dbReference>
<dbReference type="PROSITE" id="PS50010">
    <property type="entry name" value="DH_2"/>
    <property type="match status" value="1"/>
</dbReference>
<dbReference type="CDD" id="cd01225">
    <property type="entry name" value="PH_Cool_Pix"/>
    <property type="match status" value="1"/>
</dbReference>
<feature type="coiled-coil region" evidence="6">
    <location>
        <begin position="988"/>
        <end position="1022"/>
    </location>
</feature>
<feature type="domain" description="DH" evidence="9">
    <location>
        <begin position="89"/>
        <end position="266"/>
    </location>
</feature>
<dbReference type="GeneID" id="100642627"/>
<dbReference type="OrthoDB" id="6019202at2759"/>
<dbReference type="Gene3D" id="1.20.5.390">
    <property type="entry name" value="L1 transposable element, trimerization domain"/>
    <property type="match status" value="1"/>
</dbReference>
<dbReference type="PROSITE" id="PS50002">
    <property type="entry name" value="SH3"/>
    <property type="match status" value="1"/>
</dbReference>
<dbReference type="GO" id="GO:0030027">
    <property type="term" value="C:lamellipodium"/>
    <property type="evidence" value="ECO:0007669"/>
    <property type="project" value="UniProtKB-SubCell"/>
</dbReference>
<dbReference type="AlphaFoldDB" id="A0A9C6WAG7"/>
<dbReference type="GO" id="GO:0005085">
    <property type="term" value="F:guanyl-nucleotide exchange factor activity"/>
    <property type="evidence" value="ECO:0007669"/>
    <property type="project" value="UniProtKB-KW"/>
</dbReference>
<dbReference type="CDD" id="cd11877">
    <property type="entry name" value="SH3_PIX"/>
    <property type="match status" value="1"/>
</dbReference>
<dbReference type="InterPro" id="IPR001452">
    <property type="entry name" value="SH3_domain"/>
</dbReference>
<evidence type="ECO:0000256" key="5">
    <source>
        <dbReference type="PROSITE-ProRule" id="PRU00192"/>
    </source>
</evidence>
<dbReference type="InterPro" id="IPR001849">
    <property type="entry name" value="PH_domain"/>
</dbReference>
<keyword evidence="10" id="KW-1185">Reference proteome</keyword>
<dbReference type="SMART" id="SM00233">
    <property type="entry name" value="PH"/>
    <property type="match status" value="1"/>
</dbReference>
<dbReference type="Gene3D" id="1.20.900.10">
    <property type="entry name" value="Dbl homology (DH) domain"/>
    <property type="match status" value="1"/>
</dbReference>
<keyword evidence="2 5" id="KW-0728">SH3 domain</keyword>
<evidence type="ECO:0000256" key="2">
    <source>
        <dbReference type="ARBA" id="ARBA00022443"/>
    </source>
</evidence>
<dbReference type="Pfam" id="PF07653">
    <property type="entry name" value="SH3_2"/>
    <property type="match status" value="1"/>
</dbReference>
<dbReference type="Gene3D" id="2.30.30.40">
    <property type="entry name" value="SH3 Domains"/>
    <property type="match status" value="1"/>
</dbReference>
<evidence type="ECO:0000256" key="3">
    <source>
        <dbReference type="ARBA" id="ARBA00022658"/>
    </source>
</evidence>
<dbReference type="SUPFAM" id="SSF50729">
    <property type="entry name" value="PH domain-like"/>
    <property type="match status" value="1"/>
</dbReference>
<evidence type="ECO:0000256" key="1">
    <source>
        <dbReference type="ARBA" id="ARBA00004510"/>
    </source>
</evidence>
<name>A0A9C6WAG7_BOMTE</name>
<evidence type="ECO:0000256" key="4">
    <source>
        <dbReference type="ARBA" id="ARBA00023273"/>
    </source>
</evidence>
<dbReference type="FunFam" id="2.30.30.40:FF:000072">
    <property type="entry name" value="Unconventional Myosin IB"/>
    <property type="match status" value="1"/>
</dbReference>
<reference evidence="11" key="1">
    <citation type="submission" date="2025-08" db="UniProtKB">
        <authorList>
            <consortium name="RefSeq"/>
        </authorList>
    </citation>
    <scope>IDENTIFICATION</scope>
</reference>
<dbReference type="InterPro" id="IPR046376">
    <property type="entry name" value="PH_Cool_Pix"/>
</dbReference>
<dbReference type="SMART" id="SM00325">
    <property type="entry name" value="RhoGEF"/>
    <property type="match status" value="1"/>
</dbReference>
<dbReference type="GO" id="GO:0005737">
    <property type="term" value="C:cytoplasm"/>
    <property type="evidence" value="ECO:0007669"/>
    <property type="project" value="TreeGrafter"/>
</dbReference>
<dbReference type="SUPFAM" id="SSF50044">
    <property type="entry name" value="SH3-domain"/>
    <property type="match status" value="1"/>
</dbReference>
<evidence type="ECO:0000259" key="7">
    <source>
        <dbReference type="PROSITE" id="PS50002"/>
    </source>
</evidence>
<dbReference type="SUPFAM" id="SSF48065">
    <property type="entry name" value="DBL homology domain (DH-domain)"/>
    <property type="match status" value="1"/>
</dbReference>
<evidence type="ECO:0000259" key="9">
    <source>
        <dbReference type="PROSITE" id="PS50010"/>
    </source>
</evidence>
<dbReference type="InterPro" id="IPR000219">
    <property type="entry name" value="DH_dom"/>
</dbReference>
<organism evidence="10 11">
    <name type="scientific">Bombus terrestris</name>
    <name type="common">Buff-tailed bumblebee</name>
    <name type="synonym">Apis terrestris</name>
    <dbReference type="NCBI Taxonomy" id="30195"/>
    <lineage>
        <taxon>Eukaryota</taxon>
        <taxon>Metazoa</taxon>
        <taxon>Ecdysozoa</taxon>
        <taxon>Arthropoda</taxon>
        <taxon>Hexapoda</taxon>
        <taxon>Insecta</taxon>
        <taxon>Pterygota</taxon>
        <taxon>Neoptera</taxon>
        <taxon>Endopterygota</taxon>
        <taxon>Hymenoptera</taxon>
        <taxon>Apocrita</taxon>
        <taxon>Aculeata</taxon>
        <taxon>Apoidea</taxon>
        <taxon>Anthophila</taxon>
        <taxon>Apidae</taxon>
        <taxon>Bombus</taxon>
        <taxon>Bombus</taxon>
    </lineage>
</organism>
<evidence type="ECO:0000259" key="8">
    <source>
        <dbReference type="PROSITE" id="PS50003"/>
    </source>
</evidence>
<dbReference type="GO" id="GO:0016192">
    <property type="term" value="P:vesicle-mediated transport"/>
    <property type="evidence" value="ECO:0007669"/>
    <property type="project" value="UniProtKB-ARBA"/>
</dbReference>
<dbReference type="InterPro" id="IPR011993">
    <property type="entry name" value="PH-like_dom_sf"/>
</dbReference>
<feature type="domain" description="PH" evidence="8">
    <location>
        <begin position="294"/>
        <end position="394"/>
    </location>
</feature>
<evidence type="ECO:0000313" key="10">
    <source>
        <dbReference type="Proteomes" id="UP000835206"/>
    </source>
</evidence>
<dbReference type="InterPro" id="IPR036028">
    <property type="entry name" value="SH3-like_dom_sf"/>
</dbReference>
<keyword evidence="3" id="KW-0344">Guanine-nucleotide releasing factor</keyword>
<feature type="domain" description="SH3" evidence="7">
    <location>
        <begin position="5"/>
        <end position="64"/>
    </location>
</feature>
<dbReference type="Proteomes" id="UP000835206">
    <property type="component" value="Chromosome 1"/>
</dbReference>
<dbReference type="PANTHER" id="PTHR46026:SF1">
    <property type="entry name" value="RHO-TYPE GUANINE NUCLEOTIDE EXCHANGE FACTOR, ISOFORM F"/>
    <property type="match status" value="1"/>
</dbReference>
<accession>A0A9C6WAG7</accession>
<dbReference type="PANTHER" id="PTHR46026">
    <property type="entry name" value="RHO-TYPE GUANINE NUCLEOTIDE EXCHANGE FACTOR, ISOFORM F"/>
    <property type="match status" value="1"/>
</dbReference>
<keyword evidence="4" id="KW-0966">Cell projection</keyword>
<keyword evidence="6" id="KW-0175">Coiled coil</keyword>
<dbReference type="CDD" id="cd00160">
    <property type="entry name" value="RhoGEF"/>
    <property type="match status" value="1"/>
</dbReference>